<dbReference type="InterPro" id="IPR043502">
    <property type="entry name" value="DNA/RNA_pol_sf"/>
</dbReference>
<comment type="caution">
    <text evidence="2">The sequence shown here is derived from an EMBL/GenBank/DDBJ whole genome shotgun (WGS) entry which is preliminary data.</text>
</comment>
<sequence length="171" mass="20196">MIYQQALEKEIKQGIVKKIKKEEALFFNRTFIIPRKDKRLRKILDCRPINKFLKEEPFKSEDINTVTHLSLINDWATVIDIHNAYNHIQVAKELQQFLAFAFNHQTYTYIGMPFGLKTAPFIFHKHLHPAIQIIRKEGIRVAVYFDDILILCQDPTLLHLQTNKVIQILEN</sequence>
<feature type="domain" description="Reverse transcriptase" evidence="1">
    <location>
        <begin position="14"/>
        <end position="171"/>
    </location>
</feature>
<dbReference type="InterPro" id="IPR043128">
    <property type="entry name" value="Rev_trsase/Diguanyl_cyclase"/>
</dbReference>
<evidence type="ECO:0000259" key="1">
    <source>
        <dbReference type="PROSITE" id="PS50878"/>
    </source>
</evidence>
<dbReference type="InterPro" id="IPR000477">
    <property type="entry name" value="RT_dom"/>
</dbReference>
<evidence type="ECO:0000313" key="3">
    <source>
        <dbReference type="Proteomes" id="UP000324800"/>
    </source>
</evidence>
<dbReference type="OrthoDB" id="6776789at2759"/>
<dbReference type="InterPro" id="IPR052055">
    <property type="entry name" value="Hepadnavirus_pol/RT"/>
</dbReference>
<dbReference type="Gene3D" id="3.30.70.270">
    <property type="match status" value="1"/>
</dbReference>
<dbReference type="AlphaFoldDB" id="A0A5J4TW28"/>
<dbReference type="Pfam" id="PF00078">
    <property type="entry name" value="RVT_1"/>
    <property type="match status" value="1"/>
</dbReference>
<dbReference type="EMBL" id="SNRW01024318">
    <property type="protein sequence ID" value="KAA6362348.1"/>
    <property type="molecule type" value="Genomic_DNA"/>
</dbReference>
<dbReference type="Gene3D" id="3.10.10.10">
    <property type="entry name" value="HIV Type 1 Reverse Transcriptase, subunit A, domain 1"/>
    <property type="match status" value="1"/>
</dbReference>
<protein>
    <submittedName>
        <fullName evidence="2">Putative reverse transcriptase</fullName>
    </submittedName>
</protein>
<dbReference type="PROSITE" id="PS50878">
    <property type="entry name" value="RT_POL"/>
    <property type="match status" value="1"/>
</dbReference>
<organism evidence="2 3">
    <name type="scientific">Streblomastix strix</name>
    <dbReference type="NCBI Taxonomy" id="222440"/>
    <lineage>
        <taxon>Eukaryota</taxon>
        <taxon>Metamonada</taxon>
        <taxon>Preaxostyla</taxon>
        <taxon>Oxymonadida</taxon>
        <taxon>Streblomastigidae</taxon>
        <taxon>Streblomastix</taxon>
    </lineage>
</organism>
<keyword evidence="2" id="KW-0808">Transferase</keyword>
<dbReference type="PANTHER" id="PTHR33050:SF7">
    <property type="entry name" value="RIBONUCLEASE H"/>
    <property type="match status" value="1"/>
</dbReference>
<dbReference type="Proteomes" id="UP000324800">
    <property type="component" value="Unassembled WGS sequence"/>
</dbReference>
<dbReference type="GO" id="GO:0003964">
    <property type="term" value="F:RNA-directed DNA polymerase activity"/>
    <property type="evidence" value="ECO:0007669"/>
    <property type="project" value="UniProtKB-KW"/>
</dbReference>
<dbReference type="PANTHER" id="PTHR33050">
    <property type="entry name" value="REVERSE TRANSCRIPTASE DOMAIN-CONTAINING PROTEIN"/>
    <property type="match status" value="1"/>
</dbReference>
<evidence type="ECO:0000313" key="2">
    <source>
        <dbReference type="EMBL" id="KAA6362348.1"/>
    </source>
</evidence>
<dbReference type="SUPFAM" id="SSF56672">
    <property type="entry name" value="DNA/RNA polymerases"/>
    <property type="match status" value="1"/>
</dbReference>
<keyword evidence="2" id="KW-0695">RNA-directed DNA polymerase</keyword>
<name>A0A5J4TW28_9EUKA</name>
<feature type="non-terminal residue" evidence="2">
    <location>
        <position position="171"/>
    </location>
</feature>
<keyword evidence="2" id="KW-0548">Nucleotidyltransferase</keyword>
<proteinExistence type="predicted"/>
<gene>
    <name evidence="2" type="ORF">EZS28_042125</name>
</gene>
<reference evidence="2 3" key="1">
    <citation type="submission" date="2019-03" db="EMBL/GenBank/DDBJ databases">
        <title>Single cell metagenomics reveals metabolic interactions within the superorganism composed of flagellate Streblomastix strix and complex community of Bacteroidetes bacteria on its surface.</title>
        <authorList>
            <person name="Treitli S.C."/>
            <person name="Kolisko M."/>
            <person name="Husnik F."/>
            <person name="Keeling P."/>
            <person name="Hampl V."/>
        </authorList>
    </citation>
    <scope>NUCLEOTIDE SEQUENCE [LARGE SCALE GENOMIC DNA]</scope>
    <source>
        <strain evidence="2">ST1C</strain>
    </source>
</reference>
<accession>A0A5J4TW28</accession>